<feature type="transmembrane region" description="Helical" evidence="1">
    <location>
        <begin position="31"/>
        <end position="49"/>
    </location>
</feature>
<feature type="transmembrane region" description="Helical" evidence="1">
    <location>
        <begin position="7"/>
        <end position="25"/>
    </location>
</feature>
<keyword evidence="1" id="KW-1133">Transmembrane helix</keyword>
<dbReference type="Proteomes" id="UP001265550">
    <property type="component" value="Unassembled WGS sequence"/>
</dbReference>
<name>A0ABU1VIM1_9BURK</name>
<dbReference type="EMBL" id="JAVDWE010000023">
    <property type="protein sequence ID" value="MDR7097332.1"/>
    <property type="molecule type" value="Genomic_DNA"/>
</dbReference>
<accession>A0ABU1VIM1</accession>
<keyword evidence="1" id="KW-0812">Transmembrane</keyword>
<evidence type="ECO:0000313" key="2">
    <source>
        <dbReference type="EMBL" id="MDR7097332.1"/>
    </source>
</evidence>
<reference evidence="2 3" key="1">
    <citation type="submission" date="2023-07" db="EMBL/GenBank/DDBJ databases">
        <title>Sorghum-associated microbial communities from plants grown in Nebraska, USA.</title>
        <authorList>
            <person name="Schachtman D."/>
        </authorList>
    </citation>
    <scope>NUCLEOTIDE SEQUENCE [LARGE SCALE GENOMIC DNA]</scope>
    <source>
        <strain evidence="2 3">BE240</strain>
    </source>
</reference>
<evidence type="ECO:0000256" key="1">
    <source>
        <dbReference type="SAM" id="Phobius"/>
    </source>
</evidence>
<protein>
    <recommendedName>
        <fullName evidence="4">Zinc ribbon domain-containing protein</fullName>
    </recommendedName>
</protein>
<organism evidence="2 3">
    <name type="scientific">Hydrogenophaga laconesensis</name>
    <dbReference type="NCBI Taxonomy" id="1805971"/>
    <lineage>
        <taxon>Bacteria</taxon>
        <taxon>Pseudomonadati</taxon>
        <taxon>Pseudomonadota</taxon>
        <taxon>Betaproteobacteria</taxon>
        <taxon>Burkholderiales</taxon>
        <taxon>Comamonadaceae</taxon>
        <taxon>Hydrogenophaga</taxon>
    </lineage>
</organism>
<keyword evidence="1" id="KW-0472">Membrane</keyword>
<evidence type="ECO:0008006" key="4">
    <source>
        <dbReference type="Google" id="ProtNLM"/>
    </source>
</evidence>
<evidence type="ECO:0000313" key="3">
    <source>
        <dbReference type="Proteomes" id="UP001265550"/>
    </source>
</evidence>
<sequence>MAKRKRSTSFAGVGALVQGIGLLVLATFCLWWGWVGFAIGAPIALVLFLKGSAMSISWRCGACGNPIHDKHVRMCAVCKEPIE</sequence>
<comment type="caution">
    <text evidence="2">The sequence shown here is derived from an EMBL/GenBank/DDBJ whole genome shotgun (WGS) entry which is preliminary data.</text>
</comment>
<gene>
    <name evidence="2" type="ORF">J2X09_005106</name>
</gene>
<proteinExistence type="predicted"/>
<keyword evidence="3" id="KW-1185">Reference proteome</keyword>